<name>A0A9K3NG63_HELAN</name>
<dbReference type="PANTHER" id="PTHR31569">
    <property type="entry name" value="SWIM-TYPE DOMAIN-CONTAINING PROTEIN"/>
    <property type="match status" value="1"/>
</dbReference>
<evidence type="ECO:0000313" key="2">
    <source>
        <dbReference type="EMBL" id="KAF5798620.1"/>
    </source>
</evidence>
<dbReference type="InterPro" id="IPR018289">
    <property type="entry name" value="MULE_transposase_dom"/>
</dbReference>
<evidence type="ECO:0000313" key="3">
    <source>
        <dbReference type="Proteomes" id="UP000215914"/>
    </source>
</evidence>
<organism evidence="2 3">
    <name type="scientific">Helianthus annuus</name>
    <name type="common">Common sunflower</name>
    <dbReference type="NCBI Taxonomy" id="4232"/>
    <lineage>
        <taxon>Eukaryota</taxon>
        <taxon>Viridiplantae</taxon>
        <taxon>Streptophyta</taxon>
        <taxon>Embryophyta</taxon>
        <taxon>Tracheophyta</taxon>
        <taxon>Spermatophyta</taxon>
        <taxon>Magnoliopsida</taxon>
        <taxon>eudicotyledons</taxon>
        <taxon>Gunneridae</taxon>
        <taxon>Pentapetalae</taxon>
        <taxon>asterids</taxon>
        <taxon>campanulids</taxon>
        <taxon>Asterales</taxon>
        <taxon>Asteraceae</taxon>
        <taxon>Asteroideae</taxon>
        <taxon>Heliantheae alliance</taxon>
        <taxon>Heliantheae</taxon>
        <taxon>Helianthus</taxon>
    </lineage>
</organism>
<dbReference type="Pfam" id="PF10551">
    <property type="entry name" value="MULE"/>
    <property type="match status" value="1"/>
</dbReference>
<reference evidence="2" key="2">
    <citation type="submission" date="2020-06" db="EMBL/GenBank/DDBJ databases">
        <title>Helianthus annuus Genome sequencing and assembly Release 2.</title>
        <authorList>
            <person name="Gouzy J."/>
            <person name="Langlade N."/>
            <person name="Munos S."/>
        </authorList>
    </citation>
    <scope>NUCLEOTIDE SEQUENCE</scope>
    <source>
        <tissue evidence="2">Leaves</tissue>
    </source>
</reference>
<dbReference type="EMBL" id="MNCJ02000322">
    <property type="protein sequence ID" value="KAF5798620.1"/>
    <property type="molecule type" value="Genomic_DNA"/>
</dbReference>
<comment type="caution">
    <text evidence="2">The sequence shown here is derived from an EMBL/GenBank/DDBJ whole genome shotgun (WGS) entry which is preliminary data.</text>
</comment>
<dbReference type="Gramene" id="mRNA:HanXRQr2_Chr07g0295021">
    <property type="protein sequence ID" value="mRNA:HanXRQr2_Chr07g0295021"/>
    <property type="gene ID" value="HanXRQr2_Chr07g0295021"/>
</dbReference>
<evidence type="ECO:0000259" key="1">
    <source>
        <dbReference type="Pfam" id="PF10551"/>
    </source>
</evidence>
<reference evidence="2" key="1">
    <citation type="journal article" date="2017" name="Nature">
        <title>The sunflower genome provides insights into oil metabolism, flowering and Asterid evolution.</title>
        <authorList>
            <person name="Badouin H."/>
            <person name="Gouzy J."/>
            <person name="Grassa C.J."/>
            <person name="Murat F."/>
            <person name="Staton S.E."/>
            <person name="Cottret L."/>
            <person name="Lelandais-Briere C."/>
            <person name="Owens G.L."/>
            <person name="Carrere S."/>
            <person name="Mayjonade B."/>
            <person name="Legrand L."/>
            <person name="Gill N."/>
            <person name="Kane N.C."/>
            <person name="Bowers J.E."/>
            <person name="Hubner S."/>
            <person name="Bellec A."/>
            <person name="Berard A."/>
            <person name="Berges H."/>
            <person name="Blanchet N."/>
            <person name="Boniface M.C."/>
            <person name="Brunel D."/>
            <person name="Catrice O."/>
            <person name="Chaidir N."/>
            <person name="Claudel C."/>
            <person name="Donnadieu C."/>
            <person name="Faraut T."/>
            <person name="Fievet G."/>
            <person name="Helmstetter N."/>
            <person name="King M."/>
            <person name="Knapp S.J."/>
            <person name="Lai Z."/>
            <person name="Le Paslier M.C."/>
            <person name="Lippi Y."/>
            <person name="Lorenzon L."/>
            <person name="Mandel J.R."/>
            <person name="Marage G."/>
            <person name="Marchand G."/>
            <person name="Marquand E."/>
            <person name="Bret-Mestries E."/>
            <person name="Morien E."/>
            <person name="Nambeesan S."/>
            <person name="Nguyen T."/>
            <person name="Pegot-Espagnet P."/>
            <person name="Pouilly N."/>
            <person name="Raftis F."/>
            <person name="Sallet E."/>
            <person name="Schiex T."/>
            <person name="Thomas J."/>
            <person name="Vandecasteele C."/>
            <person name="Vares D."/>
            <person name="Vear F."/>
            <person name="Vautrin S."/>
            <person name="Crespi M."/>
            <person name="Mangin B."/>
            <person name="Burke J.M."/>
            <person name="Salse J."/>
            <person name="Munos S."/>
            <person name="Vincourt P."/>
            <person name="Rieseberg L.H."/>
            <person name="Langlade N.B."/>
        </authorList>
    </citation>
    <scope>NUCLEOTIDE SEQUENCE</scope>
    <source>
        <tissue evidence="2">Leaves</tissue>
    </source>
</reference>
<dbReference type="AlphaFoldDB" id="A0A9K3NG63"/>
<feature type="domain" description="MULE transposase" evidence="1">
    <location>
        <begin position="179"/>
        <end position="274"/>
    </location>
</feature>
<accession>A0A9K3NG63</accession>
<gene>
    <name evidence="2" type="ORF">HanXRQr2_Chr07g0295021</name>
</gene>
<keyword evidence="3" id="KW-1185">Reference proteome</keyword>
<dbReference type="InterPro" id="IPR052579">
    <property type="entry name" value="Zinc_finger_SWIM"/>
</dbReference>
<proteinExistence type="predicted"/>
<dbReference type="Proteomes" id="UP000215914">
    <property type="component" value="Unassembled WGS sequence"/>
</dbReference>
<protein>
    <submittedName>
        <fullName evidence="2">Transcription factor FAR family</fullName>
    </submittedName>
</protein>
<dbReference type="PANTHER" id="PTHR31569:SF4">
    <property type="entry name" value="SWIM-TYPE DOMAIN-CONTAINING PROTEIN"/>
    <property type="match status" value="1"/>
</dbReference>
<sequence length="464" mass="54392">MKIRGRTGRVWLECDRGGEHQSTATLRKAGSKKTGCPFYLLAVRNHPYETWEIKDGTIEHNHELCEDLWAHAFVRRFTPSVMKLIKQLTAQNMEPCKIFQTIRKQDPNRFHVQKDVQNIVAKIRAEQRQGLTPMQSLENVLINNDFIYETREEPGTEIVTEIFFLHRDSRVMWRAFPHVMLIDATYKTNIYNIAFIQIVGMTPTNKSFIIAHAVVSKERGDNFVWVLERVKSMLDECMEPRVILTDRDLALMGACAKVFPDASRLLCRWHIQQNVMKHYKGAFTDEDRKKFLSFWGTLIESPSIPIYEYHLRNMRKRLVQCKRSRVFKYVYDNWLKDYKEMFVFAWTDKRRNFGNRTTNRVESQHANLKRYVLDRSSLDRVVGCVRDIVETQFGEIRKTFRESIEKTMKHHKHPMFQHLLGKVSHLALDLLHGEAIRKLDVLERFHSSCGSKCGTAVGCPVLVG</sequence>